<dbReference type="EMBL" id="ML986486">
    <property type="protein sequence ID" value="KAF2279532.1"/>
    <property type="molecule type" value="Genomic_DNA"/>
</dbReference>
<evidence type="ECO:0000313" key="3">
    <source>
        <dbReference type="Proteomes" id="UP000800097"/>
    </source>
</evidence>
<name>A0A6A6JSJ9_WESOR</name>
<gene>
    <name evidence="2" type="ORF">EI97DRAFT_178985</name>
</gene>
<evidence type="ECO:0000313" key="2">
    <source>
        <dbReference type="EMBL" id="KAF2279532.1"/>
    </source>
</evidence>
<keyword evidence="3" id="KW-1185">Reference proteome</keyword>
<feature type="compositionally biased region" description="Low complexity" evidence="1">
    <location>
        <begin position="207"/>
        <end position="221"/>
    </location>
</feature>
<accession>A0A6A6JSJ9</accession>
<sequence length="270" mass="27690">MYSKIASFGLLLAGTGVGATYTLIAVPTGTGVVGPPYSTGTPSTQPLPEEPLQVTVDNCITFRNAGISLTCADTPDSLRPGNATTNGYVTRRKRTNYSDNYGPGQSPPPVGGKRPLCYKFILGYHDANGPVAPQQFPCYADESQTPIPPESELPAPPAGTGTPPTPIPEVPPPPAGTGTAPTPIVEVPPENPEAPPEAPEVPPPPAGTGTVPTPPVDGEVPPEAPEVPPEAPEVPPEQNPAGAPEPTEGYATATPPQPSAQPEGYNPNLR</sequence>
<feature type="region of interest" description="Disordered" evidence="1">
    <location>
        <begin position="135"/>
        <end position="270"/>
    </location>
</feature>
<feature type="compositionally biased region" description="Low complexity" evidence="1">
    <location>
        <begin position="176"/>
        <end position="188"/>
    </location>
</feature>
<dbReference type="GeneID" id="54546664"/>
<feature type="compositionally biased region" description="Pro residues" evidence="1">
    <location>
        <begin position="189"/>
        <end position="206"/>
    </location>
</feature>
<reference evidence="2" key="1">
    <citation type="journal article" date="2020" name="Stud. Mycol.">
        <title>101 Dothideomycetes genomes: a test case for predicting lifestyles and emergence of pathogens.</title>
        <authorList>
            <person name="Haridas S."/>
            <person name="Albert R."/>
            <person name="Binder M."/>
            <person name="Bloem J."/>
            <person name="Labutti K."/>
            <person name="Salamov A."/>
            <person name="Andreopoulos B."/>
            <person name="Baker S."/>
            <person name="Barry K."/>
            <person name="Bills G."/>
            <person name="Bluhm B."/>
            <person name="Cannon C."/>
            <person name="Castanera R."/>
            <person name="Culley D."/>
            <person name="Daum C."/>
            <person name="Ezra D."/>
            <person name="Gonzalez J."/>
            <person name="Henrissat B."/>
            <person name="Kuo A."/>
            <person name="Liang C."/>
            <person name="Lipzen A."/>
            <person name="Lutzoni F."/>
            <person name="Magnuson J."/>
            <person name="Mondo S."/>
            <person name="Nolan M."/>
            <person name="Ohm R."/>
            <person name="Pangilinan J."/>
            <person name="Park H.-J."/>
            <person name="Ramirez L."/>
            <person name="Alfaro M."/>
            <person name="Sun H."/>
            <person name="Tritt A."/>
            <person name="Yoshinaga Y."/>
            <person name="Zwiers L.-H."/>
            <person name="Turgeon B."/>
            <person name="Goodwin S."/>
            <person name="Spatafora J."/>
            <person name="Crous P."/>
            <person name="Grigoriev I."/>
        </authorList>
    </citation>
    <scope>NUCLEOTIDE SEQUENCE</scope>
    <source>
        <strain evidence="2">CBS 379.55</strain>
    </source>
</reference>
<dbReference type="RefSeq" id="XP_033657071.1">
    <property type="nucleotide sequence ID" value="XM_033793489.1"/>
</dbReference>
<evidence type="ECO:0000256" key="1">
    <source>
        <dbReference type="SAM" id="MobiDB-lite"/>
    </source>
</evidence>
<dbReference type="Proteomes" id="UP000800097">
    <property type="component" value="Unassembled WGS sequence"/>
</dbReference>
<dbReference type="AlphaFoldDB" id="A0A6A6JSJ9"/>
<feature type="compositionally biased region" description="Pro residues" evidence="1">
    <location>
        <begin position="222"/>
        <end position="238"/>
    </location>
</feature>
<feature type="compositionally biased region" description="Pro residues" evidence="1">
    <location>
        <begin position="146"/>
        <end position="175"/>
    </location>
</feature>
<proteinExistence type="predicted"/>
<organism evidence="2 3">
    <name type="scientific">Westerdykella ornata</name>
    <dbReference type="NCBI Taxonomy" id="318751"/>
    <lineage>
        <taxon>Eukaryota</taxon>
        <taxon>Fungi</taxon>
        <taxon>Dikarya</taxon>
        <taxon>Ascomycota</taxon>
        <taxon>Pezizomycotina</taxon>
        <taxon>Dothideomycetes</taxon>
        <taxon>Pleosporomycetidae</taxon>
        <taxon>Pleosporales</taxon>
        <taxon>Sporormiaceae</taxon>
        <taxon>Westerdykella</taxon>
    </lineage>
</organism>
<protein>
    <submittedName>
        <fullName evidence="2">Uncharacterized protein</fullName>
    </submittedName>
</protein>